<dbReference type="EMBL" id="WEKX01007413">
    <property type="protein sequence ID" value="NWI87810.1"/>
    <property type="molecule type" value="Genomic_DNA"/>
</dbReference>
<dbReference type="GO" id="GO:0004722">
    <property type="term" value="F:protein serine/threonine phosphatase activity"/>
    <property type="evidence" value="ECO:0007669"/>
    <property type="project" value="InterPro"/>
</dbReference>
<feature type="compositionally biased region" description="Low complexity" evidence="1">
    <location>
        <begin position="248"/>
        <end position="263"/>
    </location>
</feature>
<dbReference type="SMART" id="SM00332">
    <property type="entry name" value="PP2Cc"/>
    <property type="match status" value="1"/>
</dbReference>
<feature type="non-terminal residue" evidence="3">
    <location>
        <position position="439"/>
    </location>
</feature>
<feature type="region of interest" description="Disordered" evidence="1">
    <location>
        <begin position="337"/>
        <end position="431"/>
    </location>
</feature>
<name>A0A851F403_PITSO</name>
<dbReference type="InterPro" id="IPR001932">
    <property type="entry name" value="PPM-type_phosphatase-like_dom"/>
</dbReference>
<feature type="compositionally biased region" description="Basic residues" evidence="1">
    <location>
        <begin position="408"/>
        <end position="422"/>
    </location>
</feature>
<feature type="compositionally biased region" description="Low complexity" evidence="1">
    <location>
        <begin position="394"/>
        <end position="407"/>
    </location>
</feature>
<gene>
    <name evidence="3" type="primary">Ppm1d</name>
    <name evidence="3" type="ORF">PITSOR_R00316</name>
</gene>
<dbReference type="Proteomes" id="UP000633448">
    <property type="component" value="Unassembled WGS sequence"/>
</dbReference>
<keyword evidence="4" id="KW-1185">Reference proteome</keyword>
<evidence type="ECO:0000256" key="1">
    <source>
        <dbReference type="SAM" id="MobiDB-lite"/>
    </source>
</evidence>
<dbReference type="Pfam" id="PF00481">
    <property type="entry name" value="PP2C"/>
    <property type="match status" value="1"/>
</dbReference>
<dbReference type="InterPro" id="IPR036457">
    <property type="entry name" value="PPM-type-like_dom_sf"/>
</dbReference>
<dbReference type="PROSITE" id="PS51746">
    <property type="entry name" value="PPM_2"/>
    <property type="match status" value="1"/>
</dbReference>
<dbReference type="InterPro" id="IPR015655">
    <property type="entry name" value="PP2C"/>
</dbReference>
<organism evidence="3 4">
    <name type="scientific">Pitta sordida</name>
    <name type="common">Hooded pitta</name>
    <dbReference type="NCBI Taxonomy" id="9163"/>
    <lineage>
        <taxon>Eukaryota</taxon>
        <taxon>Metazoa</taxon>
        <taxon>Chordata</taxon>
        <taxon>Craniata</taxon>
        <taxon>Vertebrata</taxon>
        <taxon>Euteleostomi</taxon>
        <taxon>Archelosauria</taxon>
        <taxon>Archosauria</taxon>
        <taxon>Dinosauria</taxon>
        <taxon>Saurischia</taxon>
        <taxon>Theropoda</taxon>
        <taxon>Coelurosauria</taxon>
        <taxon>Aves</taxon>
        <taxon>Neognathae</taxon>
        <taxon>Neoaves</taxon>
        <taxon>Telluraves</taxon>
        <taxon>Australaves</taxon>
        <taxon>Passeriformes</taxon>
        <taxon>Pittidae</taxon>
        <taxon>Pitta</taxon>
    </lineage>
</organism>
<dbReference type="AlphaFoldDB" id="A0A851F403"/>
<dbReference type="PANTHER" id="PTHR47992">
    <property type="entry name" value="PROTEIN PHOSPHATASE"/>
    <property type="match status" value="1"/>
</dbReference>
<evidence type="ECO:0000313" key="3">
    <source>
        <dbReference type="EMBL" id="NWI87810.1"/>
    </source>
</evidence>
<dbReference type="OrthoDB" id="10025511at2759"/>
<proteinExistence type="predicted"/>
<feature type="region of interest" description="Disordered" evidence="1">
    <location>
        <begin position="300"/>
        <end position="323"/>
    </location>
</feature>
<protein>
    <submittedName>
        <fullName evidence="3">PPM1D phosphatase</fullName>
    </submittedName>
</protein>
<dbReference type="CDD" id="cd00143">
    <property type="entry name" value="PP2Cc"/>
    <property type="match status" value="1"/>
</dbReference>
<comment type="caution">
    <text evidence="3">The sequence shown here is derived from an EMBL/GenBank/DDBJ whole genome shotgun (WGS) entry which is preliminary data.</text>
</comment>
<feature type="non-terminal residue" evidence="3">
    <location>
        <position position="1"/>
    </location>
</feature>
<sequence>AEWPKTMTGLPSTSGTTASVVIIRGSRMYVAHVGDSGVVLGVRDDPKDDFVRAVEVTQDHKPELPKERERIEGLGGSVINKSGVNRVVWKRPRLSHNGPVRRSTVIDQIPFLAVARALGDLWSYDFYSGEFVVSPEPDTSVHTLDPQKHKYIILGSDGLWNMIPPQDAISMCQDHEEKKFFMGEHRQSCARMLVSRALGRWRQRMLRADNTSAIVICISPVREPSDWEHWEQEEQLFLNLAEGPCYSSPDGSSSSPSRCCTPPVKLSEDDPWPRLSTAEPIPPLLHSTALTEKYSELPNEVAKSSFPSSGGAAKDSGPQEEKCSKALALRTHDSYSNGLAATLSPPGTDQKAFRVSPSHSKAQEAERPPPASFKRTLEESNSGPAVKKPRRGPRGAPDGSAGAAPARRNPKLAMRRSLRGQKKLGSSLFQPPRKAVCVC</sequence>
<accession>A0A851F403</accession>
<evidence type="ECO:0000313" key="4">
    <source>
        <dbReference type="Proteomes" id="UP000633448"/>
    </source>
</evidence>
<dbReference type="Gene3D" id="3.60.40.10">
    <property type="entry name" value="PPM-type phosphatase domain"/>
    <property type="match status" value="1"/>
</dbReference>
<feature type="region of interest" description="Disordered" evidence="1">
    <location>
        <begin position="248"/>
        <end position="284"/>
    </location>
</feature>
<evidence type="ECO:0000259" key="2">
    <source>
        <dbReference type="PROSITE" id="PS51746"/>
    </source>
</evidence>
<reference evidence="3" key="1">
    <citation type="submission" date="2019-10" db="EMBL/GenBank/DDBJ databases">
        <title>Bird 10,000 Genomes (B10K) Project - Family phase.</title>
        <authorList>
            <person name="Zhang G."/>
        </authorList>
    </citation>
    <scope>NUCLEOTIDE SEQUENCE</scope>
    <source>
        <strain evidence="3">B10K-DU-002-53</strain>
        <tissue evidence="3">Muscle</tissue>
    </source>
</reference>
<dbReference type="SUPFAM" id="SSF81606">
    <property type="entry name" value="PP2C-like"/>
    <property type="match status" value="1"/>
</dbReference>
<feature type="domain" description="PPM-type phosphatase" evidence="2">
    <location>
        <begin position="1"/>
        <end position="218"/>
    </location>
</feature>